<organism evidence="1 2">
    <name type="scientific">Trichonephila clavata</name>
    <name type="common">Joro spider</name>
    <name type="synonym">Nephila clavata</name>
    <dbReference type="NCBI Taxonomy" id="2740835"/>
    <lineage>
        <taxon>Eukaryota</taxon>
        <taxon>Metazoa</taxon>
        <taxon>Ecdysozoa</taxon>
        <taxon>Arthropoda</taxon>
        <taxon>Chelicerata</taxon>
        <taxon>Arachnida</taxon>
        <taxon>Araneae</taxon>
        <taxon>Araneomorphae</taxon>
        <taxon>Entelegynae</taxon>
        <taxon>Araneoidea</taxon>
        <taxon>Nephilidae</taxon>
        <taxon>Trichonephila</taxon>
    </lineage>
</organism>
<sequence>MAEMTFQGRQKGEITNSKNLELHLQTLVSRLSPAMDVVPPTLDYRTYLRSSTTDSLQCSTKHLLSNLSYVNFQVVKINHYCYYSILSPSITQPDVLDNGYTKAQPSLS</sequence>
<name>A0A8X6LL22_TRICU</name>
<dbReference type="EMBL" id="BMAO01026764">
    <property type="protein sequence ID" value="GFR12307.1"/>
    <property type="molecule type" value="Genomic_DNA"/>
</dbReference>
<comment type="caution">
    <text evidence="1">The sequence shown here is derived from an EMBL/GenBank/DDBJ whole genome shotgun (WGS) entry which is preliminary data.</text>
</comment>
<evidence type="ECO:0000313" key="2">
    <source>
        <dbReference type="Proteomes" id="UP000887116"/>
    </source>
</evidence>
<accession>A0A8X6LL22</accession>
<dbReference type="AlphaFoldDB" id="A0A8X6LL22"/>
<reference evidence="1" key="1">
    <citation type="submission" date="2020-07" db="EMBL/GenBank/DDBJ databases">
        <title>Multicomponent nature underlies the extraordinary mechanical properties of spider dragline silk.</title>
        <authorList>
            <person name="Kono N."/>
            <person name="Nakamura H."/>
            <person name="Mori M."/>
            <person name="Yoshida Y."/>
            <person name="Ohtoshi R."/>
            <person name="Malay A.D."/>
            <person name="Moran D.A.P."/>
            <person name="Tomita M."/>
            <person name="Numata K."/>
            <person name="Arakawa K."/>
        </authorList>
    </citation>
    <scope>NUCLEOTIDE SEQUENCE</scope>
</reference>
<gene>
    <name evidence="1" type="ORF">TNCT_135231</name>
</gene>
<proteinExistence type="predicted"/>
<evidence type="ECO:0000313" key="1">
    <source>
        <dbReference type="EMBL" id="GFR12307.1"/>
    </source>
</evidence>
<keyword evidence="2" id="KW-1185">Reference proteome</keyword>
<dbReference type="Proteomes" id="UP000887116">
    <property type="component" value="Unassembled WGS sequence"/>
</dbReference>
<protein>
    <submittedName>
        <fullName evidence="1">Uncharacterized protein</fullName>
    </submittedName>
</protein>